<dbReference type="EMBL" id="JH795628">
    <property type="protein sequence ID" value="ELQ70536.1"/>
    <property type="molecule type" value="Genomic_DNA"/>
</dbReference>
<dbReference type="InterPro" id="IPR042104">
    <property type="entry name" value="PKS_dehydratase_sf"/>
</dbReference>
<evidence type="ECO:0000256" key="2">
    <source>
        <dbReference type="SAM" id="MobiDB-lite"/>
    </source>
</evidence>
<dbReference type="Gene3D" id="3.10.129.110">
    <property type="entry name" value="Polyketide synthase dehydratase"/>
    <property type="match status" value="1"/>
</dbReference>
<feature type="region of interest" description="C-terminal hotdog fold" evidence="1">
    <location>
        <begin position="199"/>
        <end position="366"/>
    </location>
</feature>
<dbReference type="SUPFAM" id="SSF52777">
    <property type="entry name" value="CoA-dependent acyltransferases"/>
    <property type="match status" value="1"/>
</dbReference>
<reference evidence="4" key="1">
    <citation type="journal article" date="2012" name="PLoS Genet.">
        <title>Comparative analysis of the genomes of two field isolates of the rice blast fungus Magnaporthe oryzae.</title>
        <authorList>
            <person name="Xue M."/>
            <person name="Yang J."/>
            <person name="Li Z."/>
            <person name="Hu S."/>
            <person name="Yao N."/>
            <person name="Dean R.A."/>
            <person name="Zhao W."/>
            <person name="Shen M."/>
            <person name="Zhang H."/>
            <person name="Li C."/>
            <person name="Liu L."/>
            <person name="Cao L."/>
            <person name="Xu X."/>
            <person name="Xing Y."/>
            <person name="Hsiang T."/>
            <person name="Zhang Z."/>
            <person name="Xu J.R."/>
            <person name="Peng Y.L."/>
        </authorList>
    </citation>
    <scope>NUCLEOTIDE SEQUENCE [LARGE SCALE GENOMIC DNA]</scope>
    <source>
        <strain evidence="4">P131</strain>
    </source>
</reference>
<dbReference type="GO" id="GO:0031177">
    <property type="term" value="F:phosphopantetheine binding"/>
    <property type="evidence" value="ECO:0007669"/>
    <property type="project" value="TreeGrafter"/>
</dbReference>
<sequence>MSACISVQPINRPGPRARGPWTGARTDSWVFWRVNGGPRARGLDPNWVTRGQILDGAPDQLHWRNVLMRNELDWLDGHQVQRQTVFPFMGYVSACVGAAMKIRGDTRVQSIELQNFGVGQAVAFSDDDSWIDILVVLDSIKESKVRRGTKTASAHFALHSSSNNSAVDITTHAGCDVLVTYGDSIGDLLSPPEVQADDEYLMLHAESDRFYNALDDIGLGYTGPFRALSGPHQEPRKQQALAKASPRAPGNVGCGHPPEDDRPIVDQTADTLGIDFLFAVDIRSWFIKEFQFEIPVFKILGEQQLLPTELLLMMDPNDKSPTRKPNPQTDSSPKKAAPAERSRAKAQTAVENKGDRKSAATRAESGSKKAEAVTRPSVQWQVPVELSTAVGDAHDESFPDQSADSVWSFETANNEFAVSKKTPISFAQSSIWFLEKLLEDPASALNIILTMELNSSLEVDRFGEAVKFVGQRHEALRTRFVHGDGFDAPMQHVLVHLTLSLEQQDVTSDAEANEVYRKLQKYRYKLGEGENMRIILVRKPDQSFHLVMGYHHINMDGVSLEVVLGELQMAYDSKRLPSFDTILQYPDFAALQRIEYKSGAWQDEIEFWRKQFDGRPPSILPLLPLTKTRSRTALTSYSSHTVEFSLGQTALAGIQSAYESSKATRSNSISPPFMICYPECWMRRISDRHRLGE</sequence>
<dbReference type="Gene3D" id="3.30.559.10">
    <property type="entry name" value="Chloramphenicol acetyltransferase-like domain"/>
    <property type="match status" value="1"/>
</dbReference>
<dbReference type="GO" id="GO:0009366">
    <property type="term" value="C:enterobactin synthetase complex"/>
    <property type="evidence" value="ECO:0007669"/>
    <property type="project" value="TreeGrafter"/>
</dbReference>
<gene>
    <name evidence="4" type="ORF">OOW_P131scaffold00007g1</name>
</gene>
<dbReference type="GO" id="GO:0047527">
    <property type="term" value="F:2,3-dihydroxybenzoate-serine ligase activity"/>
    <property type="evidence" value="ECO:0007669"/>
    <property type="project" value="TreeGrafter"/>
</dbReference>
<dbReference type="GO" id="GO:0009239">
    <property type="term" value="P:enterobactin biosynthetic process"/>
    <property type="evidence" value="ECO:0007669"/>
    <property type="project" value="TreeGrafter"/>
</dbReference>
<organism>
    <name type="scientific">Pyricularia oryzae (strain P131)</name>
    <name type="common">Rice blast fungus</name>
    <name type="synonym">Magnaporthe oryzae</name>
    <dbReference type="NCBI Taxonomy" id="1143193"/>
    <lineage>
        <taxon>Eukaryota</taxon>
        <taxon>Fungi</taxon>
        <taxon>Dikarya</taxon>
        <taxon>Ascomycota</taxon>
        <taxon>Pezizomycotina</taxon>
        <taxon>Sordariomycetes</taxon>
        <taxon>Sordariomycetidae</taxon>
        <taxon>Magnaporthales</taxon>
        <taxon>Pyriculariaceae</taxon>
        <taxon>Pyricularia</taxon>
    </lineage>
</organism>
<feature type="domain" description="PKS/mFAS DH" evidence="3">
    <location>
        <begin position="46"/>
        <end position="366"/>
    </location>
</feature>
<feature type="active site" description="Proton donor; for dehydratase activity" evidence="1">
    <location>
        <position position="270"/>
    </location>
</feature>
<proteinExistence type="predicted"/>
<dbReference type="GO" id="GO:0043041">
    <property type="term" value="P:amino acid activation for nonribosomal peptide biosynthetic process"/>
    <property type="evidence" value="ECO:0007669"/>
    <property type="project" value="TreeGrafter"/>
</dbReference>
<dbReference type="GO" id="GO:0005829">
    <property type="term" value="C:cytosol"/>
    <property type="evidence" value="ECO:0007669"/>
    <property type="project" value="TreeGrafter"/>
</dbReference>
<feature type="region of interest" description="Disordered" evidence="2">
    <location>
        <begin position="230"/>
        <end position="264"/>
    </location>
</feature>
<dbReference type="Pfam" id="PF21089">
    <property type="entry name" value="PKS_DH_N"/>
    <property type="match status" value="1"/>
</dbReference>
<dbReference type="InterPro" id="IPR049900">
    <property type="entry name" value="PKS_mFAS_DH"/>
</dbReference>
<dbReference type="PANTHER" id="PTHR45527">
    <property type="entry name" value="NONRIBOSOMAL PEPTIDE SYNTHETASE"/>
    <property type="match status" value="1"/>
</dbReference>
<feature type="region of interest" description="N-terminal hotdog fold" evidence="1">
    <location>
        <begin position="46"/>
        <end position="184"/>
    </location>
</feature>
<dbReference type="Gene3D" id="3.30.559.30">
    <property type="entry name" value="Nonribosomal peptide synthetase, condensation domain"/>
    <property type="match status" value="1"/>
</dbReference>
<dbReference type="PROSITE" id="PS52019">
    <property type="entry name" value="PKS_MFAS_DH"/>
    <property type="match status" value="1"/>
</dbReference>
<dbReference type="InterPro" id="IPR001242">
    <property type="entry name" value="Condensation_dom"/>
</dbReference>
<dbReference type="InterPro" id="IPR023213">
    <property type="entry name" value="CAT-like_dom_sf"/>
</dbReference>
<accession>L7JQL9</accession>
<dbReference type="PANTHER" id="PTHR45527:SF1">
    <property type="entry name" value="FATTY ACID SYNTHASE"/>
    <property type="match status" value="1"/>
</dbReference>
<dbReference type="Pfam" id="PF00668">
    <property type="entry name" value="Condensation"/>
    <property type="match status" value="1"/>
</dbReference>
<protein>
    <recommendedName>
        <fullName evidence="3">PKS/mFAS DH domain-containing protein</fullName>
    </recommendedName>
</protein>
<dbReference type="InterPro" id="IPR049552">
    <property type="entry name" value="PKS_DH_N"/>
</dbReference>
<evidence type="ECO:0000313" key="4">
    <source>
        <dbReference type="EMBL" id="ELQ70536.1"/>
    </source>
</evidence>
<dbReference type="InterPro" id="IPR020807">
    <property type="entry name" value="PKS_DH"/>
</dbReference>
<feature type="active site" description="Proton acceptor; for dehydratase activity" evidence="1">
    <location>
        <position position="78"/>
    </location>
</feature>
<feature type="region of interest" description="Disordered" evidence="2">
    <location>
        <begin position="314"/>
        <end position="376"/>
    </location>
</feature>
<dbReference type="AlphaFoldDB" id="L7JQL9"/>
<dbReference type="SMART" id="SM00826">
    <property type="entry name" value="PKS_DH"/>
    <property type="match status" value="1"/>
</dbReference>
<evidence type="ECO:0000259" key="3">
    <source>
        <dbReference type="PROSITE" id="PS52019"/>
    </source>
</evidence>
<evidence type="ECO:0000256" key="1">
    <source>
        <dbReference type="PROSITE-ProRule" id="PRU01363"/>
    </source>
</evidence>
<name>L7JQL9_PYRO1</name>